<dbReference type="AlphaFoldDB" id="A0A0E9QKU4"/>
<dbReference type="EMBL" id="GBXM01091203">
    <property type="protein sequence ID" value="JAH17374.1"/>
    <property type="molecule type" value="Transcribed_RNA"/>
</dbReference>
<evidence type="ECO:0000313" key="1">
    <source>
        <dbReference type="EMBL" id="JAH17374.1"/>
    </source>
</evidence>
<reference evidence="1" key="2">
    <citation type="journal article" date="2015" name="Fish Shellfish Immunol.">
        <title>Early steps in the European eel (Anguilla anguilla)-Vibrio vulnificus interaction in the gills: Role of the RtxA13 toxin.</title>
        <authorList>
            <person name="Callol A."/>
            <person name="Pajuelo D."/>
            <person name="Ebbesson L."/>
            <person name="Teles M."/>
            <person name="MacKenzie S."/>
            <person name="Amaro C."/>
        </authorList>
    </citation>
    <scope>NUCLEOTIDE SEQUENCE</scope>
</reference>
<reference evidence="1" key="1">
    <citation type="submission" date="2014-11" db="EMBL/GenBank/DDBJ databases">
        <authorList>
            <person name="Amaro Gonzalez C."/>
        </authorList>
    </citation>
    <scope>NUCLEOTIDE SEQUENCE</scope>
</reference>
<protein>
    <submittedName>
        <fullName evidence="1">Uncharacterized protein</fullName>
    </submittedName>
</protein>
<name>A0A0E9QKU4_ANGAN</name>
<proteinExistence type="predicted"/>
<sequence length="41" mass="4253">MRGLMSASRVALYGLLPILVDVDVSLASVAFINTISGVGFV</sequence>
<organism evidence="1">
    <name type="scientific">Anguilla anguilla</name>
    <name type="common">European freshwater eel</name>
    <name type="synonym">Muraena anguilla</name>
    <dbReference type="NCBI Taxonomy" id="7936"/>
    <lineage>
        <taxon>Eukaryota</taxon>
        <taxon>Metazoa</taxon>
        <taxon>Chordata</taxon>
        <taxon>Craniata</taxon>
        <taxon>Vertebrata</taxon>
        <taxon>Euteleostomi</taxon>
        <taxon>Actinopterygii</taxon>
        <taxon>Neopterygii</taxon>
        <taxon>Teleostei</taxon>
        <taxon>Anguilliformes</taxon>
        <taxon>Anguillidae</taxon>
        <taxon>Anguilla</taxon>
    </lineage>
</organism>
<accession>A0A0E9QKU4</accession>